<sequence>TLGDTPEISLSLHIEDGSQKPNSAGLDKIPTINRTVIDTIARVGHGQSLLIGGIYRDELSQSQRKVPWLGDIPYLGALFRTTADTVRRSVRLFLIEPRLIDDGVGHYLA</sequence>
<evidence type="ECO:0000313" key="4">
    <source>
        <dbReference type="Proteomes" id="UP000253594"/>
    </source>
</evidence>
<evidence type="ECO:0000313" key="3">
    <source>
        <dbReference type="EMBL" id="RCI69198.1"/>
    </source>
</evidence>
<dbReference type="PRINTS" id="PR00811">
    <property type="entry name" value="BCTERIALGSPD"/>
</dbReference>
<feature type="non-terminal residue" evidence="3">
    <location>
        <position position="1"/>
    </location>
</feature>
<accession>A0A367LVV7</accession>
<dbReference type="PROSITE" id="PS00875">
    <property type="entry name" value="T2SP_D"/>
    <property type="match status" value="1"/>
</dbReference>
<dbReference type="InterPro" id="IPR004846">
    <property type="entry name" value="T2SS/T3SS_dom"/>
</dbReference>
<dbReference type="PANTHER" id="PTHR30332">
    <property type="entry name" value="PROBABLE GENERAL SECRETION PATHWAY PROTEIN D"/>
    <property type="match status" value="1"/>
</dbReference>
<dbReference type="InterPro" id="IPR001775">
    <property type="entry name" value="GspD/PilQ"/>
</dbReference>
<dbReference type="PANTHER" id="PTHR30332:SF5">
    <property type="entry name" value="SPI-1 TYPE 3 SECRETION SYSTEM SECRETIN"/>
    <property type="match status" value="1"/>
</dbReference>
<gene>
    <name evidence="3" type="ORF">DT376_41235</name>
</gene>
<feature type="non-terminal residue" evidence="3">
    <location>
        <position position="109"/>
    </location>
</feature>
<dbReference type="Pfam" id="PF00263">
    <property type="entry name" value="Secretin"/>
    <property type="match status" value="1"/>
</dbReference>
<dbReference type="EMBL" id="QORE01003325">
    <property type="protein sequence ID" value="RCI69198.1"/>
    <property type="molecule type" value="Genomic_DNA"/>
</dbReference>
<dbReference type="InterPro" id="IPR004845">
    <property type="entry name" value="T2SS_GspD_CS"/>
</dbReference>
<protein>
    <submittedName>
        <fullName evidence="3">EscC/YscC/HrcC family type III secretion system outer membrane ring protein</fullName>
    </submittedName>
</protein>
<comment type="caution">
    <text evidence="3">The sequence shown here is derived from an EMBL/GenBank/DDBJ whole genome shotgun (WGS) entry which is preliminary data.</text>
</comment>
<name>A0A367LVV7_PSEAI</name>
<feature type="domain" description="Type II/III secretion system secretin-like" evidence="2">
    <location>
        <begin position="7"/>
        <end position="101"/>
    </location>
</feature>
<evidence type="ECO:0000259" key="2">
    <source>
        <dbReference type="Pfam" id="PF00263"/>
    </source>
</evidence>
<dbReference type="InterPro" id="IPR050810">
    <property type="entry name" value="Bact_Secretion_Sys_Channel"/>
</dbReference>
<evidence type="ECO:0000256" key="1">
    <source>
        <dbReference type="RuleBase" id="RU004003"/>
    </source>
</evidence>
<dbReference type="GO" id="GO:0009306">
    <property type="term" value="P:protein secretion"/>
    <property type="evidence" value="ECO:0007669"/>
    <property type="project" value="InterPro"/>
</dbReference>
<comment type="similarity">
    <text evidence="1">Belongs to the bacterial secretin family.</text>
</comment>
<reference evidence="3 4" key="1">
    <citation type="submission" date="2018-07" db="EMBL/GenBank/DDBJ databases">
        <title>Mechanisms of high-level aminoglycoside resistance among Gram-negative pathogens in Brazil.</title>
        <authorList>
            <person name="Ballaben A.S."/>
            <person name="Darini A.L.C."/>
            <person name="Doi Y."/>
        </authorList>
    </citation>
    <scope>NUCLEOTIDE SEQUENCE [LARGE SCALE GENOMIC DNA]</scope>
    <source>
        <strain evidence="3 4">B2-305</strain>
    </source>
</reference>
<organism evidence="3 4">
    <name type="scientific">Pseudomonas aeruginosa</name>
    <dbReference type="NCBI Taxonomy" id="287"/>
    <lineage>
        <taxon>Bacteria</taxon>
        <taxon>Pseudomonadati</taxon>
        <taxon>Pseudomonadota</taxon>
        <taxon>Gammaproteobacteria</taxon>
        <taxon>Pseudomonadales</taxon>
        <taxon>Pseudomonadaceae</taxon>
        <taxon>Pseudomonas</taxon>
    </lineage>
</organism>
<proteinExistence type="inferred from homology"/>
<dbReference type="AlphaFoldDB" id="A0A367LVV7"/>
<dbReference type="Proteomes" id="UP000253594">
    <property type="component" value="Unassembled WGS sequence"/>
</dbReference>
<dbReference type="GO" id="GO:0015627">
    <property type="term" value="C:type II protein secretion system complex"/>
    <property type="evidence" value="ECO:0007669"/>
    <property type="project" value="TreeGrafter"/>
</dbReference>